<dbReference type="Pfam" id="PF19795">
    <property type="entry name" value="DUF6279"/>
    <property type="match status" value="1"/>
</dbReference>
<dbReference type="EMBL" id="MLJW01000049">
    <property type="protein sequence ID" value="OIR05506.1"/>
    <property type="molecule type" value="Genomic_DNA"/>
</dbReference>
<comment type="caution">
    <text evidence="1">The sequence shown here is derived from an EMBL/GenBank/DDBJ whole genome shotgun (WGS) entry which is preliminary data.</text>
</comment>
<evidence type="ECO:0000313" key="1">
    <source>
        <dbReference type="EMBL" id="OIR05506.1"/>
    </source>
</evidence>
<dbReference type="PIRSF" id="PIRSF028200">
    <property type="entry name" value="UCP028200"/>
    <property type="match status" value="1"/>
</dbReference>
<reference evidence="1" key="1">
    <citation type="submission" date="2016-10" db="EMBL/GenBank/DDBJ databases">
        <title>Sequence of Gallionella enrichment culture.</title>
        <authorList>
            <person name="Poehlein A."/>
            <person name="Muehling M."/>
            <person name="Daniel R."/>
        </authorList>
    </citation>
    <scope>NUCLEOTIDE SEQUENCE</scope>
</reference>
<gene>
    <name evidence="1" type="ORF">GALL_122490</name>
</gene>
<organism evidence="1">
    <name type="scientific">mine drainage metagenome</name>
    <dbReference type="NCBI Taxonomy" id="410659"/>
    <lineage>
        <taxon>unclassified sequences</taxon>
        <taxon>metagenomes</taxon>
        <taxon>ecological metagenomes</taxon>
    </lineage>
</organism>
<accession>A0A1J5SBB4</accession>
<name>A0A1J5SBB4_9ZZZZ</name>
<sequence length="289" mass="33041">MNINRLFIILALLCCSGCSMVTLGYNQADWILRYWINDYTSFNTSQKEQIHLEVDNYLRWHRKNALPGYIAFLQDLDAAVNQKTGMTVADVMRLRTESGRLYQLTMEPMIRPAAHILSTLDSDQITELAYTLAERNRKQREKMLEGNEQEMLNARAERHVDLVESMVGSLSSAQEKAITAMSLHIPFASRAFIEQRETRQAGLIALLRDKAGEDKIAALLRQWLISPESLRTPQQQQAIAAYEDAMNEMTVRIAATLTTRQKQHLSEEIASYIDDFRKLNSKVETASIK</sequence>
<protein>
    <recommendedName>
        <fullName evidence="2">Lipoprotein</fullName>
    </recommendedName>
</protein>
<dbReference type="AlphaFoldDB" id="A0A1J5SBB4"/>
<evidence type="ECO:0008006" key="2">
    <source>
        <dbReference type="Google" id="ProtNLM"/>
    </source>
</evidence>
<proteinExistence type="predicted"/>
<dbReference type="InterPro" id="IPR016875">
    <property type="entry name" value="UCP028200"/>
</dbReference>